<dbReference type="SUPFAM" id="SSF53850">
    <property type="entry name" value="Periplasmic binding protein-like II"/>
    <property type="match status" value="1"/>
</dbReference>
<sequence>MPKGMMILVSMVVLLLWCGRVAYAQESVVLIANPSAPIGDMTRETVRAIFAMRQRTLPGGEAAHVFVLPDKHPLHERFTKEILGVYPHQLRLSWDRLVFSGTGQAPNEVGSVEEMRQRVASTPGGLGYLEKGAVDDSVSVLAVE</sequence>
<organism evidence="1 2">
    <name type="scientific">Kushneria avicenniae</name>
    <dbReference type="NCBI Taxonomy" id="402385"/>
    <lineage>
        <taxon>Bacteria</taxon>
        <taxon>Pseudomonadati</taxon>
        <taxon>Pseudomonadota</taxon>
        <taxon>Gammaproteobacteria</taxon>
        <taxon>Oceanospirillales</taxon>
        <taxon>Halomonadaceae</taxon>
        <taxon>Kushneria</taxon>
    </lineage>
</organism>
<dbReference type="Proteomes" id="UP000199046">
    <property type="component" value="Unassembled WGS sequence"/>
</dbReference>
<protein>
    <recommendedName>
        <fullName evidence="3">PBP superfamily domain-containing protein</fullName>
    </recommendedName>
</protein>
<dbReference type="EMBL" id="FOLY01000003">
    <property type="protein sequence ID" value="SFC47110.1"/>
    <property type="molecule type" value="Genomic_DNA"/>
</dbReference>
<dbReference type="STRING" id="402385.SAMN05421848_1517"/>
<gene>
    <name evidence="1" type="ORF">SAMN05421848_1517</name>
</gene>
<reference evidence="2" key="1">
    <citation type="submission" date="2016-10" db="EMBL/GenBank/DDBJ databases">
        <authorList>
            <person name="Varghese N."/>
            <person name="Submissions S."/>
        </authorList>
    </citation>
    <scope>NUCLEOTIDE SEQUENCE [LARGE SCALE GENOMIC DNA]</scope>
    <source>
        <strain evidence="2">DSM 23439</strain>
    </source>
</reference>
<evidence type="ECO:0008006" key="3">
    <source>
        <dbReference type="Google" id="ProtNLM"/>
    </source>
</evidence>
<proteinExistence type="predicted"/>
<evidence type="ECO:0000313" key="2">
    <source>
        <dbReference type="Proteomes" id="UP000199046"/>
    </source>
</evidence>
<accession>A0A1I1JNX8</accession>
<name>A0A1I1JNX8_9GAMM</name>
<dbReference type="Gene3D" id="3.40.190.10">
    <property type="entry name" value="Periplasmic binding protein-like II"/>
    <property type="match status" value="1"/>
</dbReference>
<keyword evidence="2" id="KW-1185">Reference proteome</keyword>
<dbReference type="AlphaFoldDB" id="A0A1I1JNX8"/>
<evidence type="ECO:0000313" key="1">
    <source>
        <dbReference type="EMBL" id="SFC47110.1"/>
    </source>
</evidence>